<evidence type="ECO:0000313" key="10">
    <source>
        <dbReference type="Proteomes" id="UP001281614"/>
    </source>
</evidence>
<comment type="caution">
    <text evidence="9">The sequence shown here is derived from an EMBL/GenBank/DDBJ whole genome shotgun (WGS) entry which is preliminary data.</text>
</comment>
<evidence type="ECO:0000256" key="5">
    <source>
        <dbReference type="ARBA" id="ARBA00023136"/>
    </source>
</evidence>
<dbReference type="GO" id="GO:0016020">
    <property type="term" value="C:membrane"/>
    <property type="evidence" value="ECO:0007669"/>
    <property type="project" value="UniProtKB-SubCell"/>
</dbReference>
<comment type="subcellular location">
    <subcellularLocation>
        <location evidence="1">Membrane</location>
        <topology evidence="1">Multi-pass membrane protein</topology>
    </subcellularLocation>
</comment>
<evidence type="ECO:0000256" key="4">
    <source>
        <dbReference type="ARBA" id="ARBA00022989"/>
    </source>
</evidence>
<feature type="transmembrane region" description="Helical" evidence="7">
    <location>
        <begin position="361"/>
        <end position="381"/>
    </location>
</feature>
<protein>
    <submittedName>
        <fullName evidence="9">Major facilitator superfamily transporter</fullName>
    </submittedName>
</protein>
<name>A0AAD9YS74_COLKA</name>
<evidence type="ECO:0000313" key="9">
    <source>
        <dbReference type="EMBL" id="KAK2777202.1"/>
    </source>
</evidence>
<dbReference type="Pfam" id="PF07690">
    <property type="entry name" value="MFS_1"/>
    <property type="match status" value="1"/>
</dbReference>
<keyword evidence="10" id="KW-1185">Reference proteome</keyword>
<feature type="transmembrane region" description="Helical" evidence="7">
    <location>
        <begin position="461"/>
        <end position="483"/>
    </location>
</feature>
<feature type="transmembrane region" description="Helical" evidence="7">
    <location>
        <begin position="495"/>
        <end position="514"/>
    </location>
</feature>
<keyword evidence="5 7" id="KW-0472">Membrane</keyword>
<evidence type="ECO:0000256" key="2">
    <source>
        <dbReference type="ARBA" id="ARBA00022448"/>
    </source>
</evidence>
<feature type="transmembrane region" description="Helical" evidence="7">
    <location>
        <begin position="96"/>
        <end position="115"/>
    </location>
</feature>
<reference evidence="9" key="1">
    <citation type="submission" date="2023-02" db="EMBL/GenBank/DDBJ databases">
        <title>Colletotrichum kahawae CIFC_Que2 genome sequencing and assembly.</title>
        <authorList>
            <person name="Baroncelli R."/>
        </authorList>
    </citation>
    <scope>NUCLEOTIDE SEQUENCE</scope>
    <source>
        <strain evidence="9">CIFC_Que2</strain>
    </source>
</reference>
<dbReference type="PANTHER" id="PTHR23504:SF6">
    <property type="entry name" value="MULTIDRUG TRANSPORTER, PUTATIVE (AFU_ORTHOLOGUE AFUA_4G08740)-RELATED"/>
    <property type="match status" value="1"/>
</dbReference>
<dbReference type="InterPro" id="IPR036259">
    <property type="entry name" value="MFS_trans_sf"/>
</dbReference>
<gene>
    <name evidence="9" type="ORF">CKAH01_12168</name>
</gene>
<dbReference type="GO" id="GO:0022857">
    <property type="term" value="F:transmembrane transporter activity"/>
    <property type="evidence" value="ECO:0007669"/>
    <property type="project" value="InterPro"/>
</dbReference>
<evidence type="ECO:0000256" key="1">
    <source>
        <dbReference type="ARBA" id="ARBA00004141"/>
    </source>
</evidence>
<evidence type="ECO:0000256" key="6">
    <source>
        <dbReference type="SAM" id="MobiDB-lite"/>
    </source>
</evidence>
<keyword evidence="3 7" id="KW-0812">Transmembrane</keyword>
<dbReference type="AlphaFoldDB" id="A0AAD9YS74"/>
<dbReference type="Gene3D" id="1.20.1250.20">
    <property type="entry name" value="MFS general substrate transporter like domains"/>
    <property type="match status" value="1"/>
</dbReference>
<feature type="domain" description="Major facilitator superfamily (MFS) profile" evidence="8">
    <location>
        <begin position="23"/>
        <end position="519"/>
    </location>
</feature>
<dbReference type="Proteomes" id="UP001281614">
    <property type="component" value="Unassembled WGS sequence"/>
</dbReference>
<dbReference type="PANTHER" id="PTHR23504">
    <property type="entry name" value="MAJOR FACILITATOR SUPERFAMILY DOMAIN-CONTAINING PROTEIN 10"/>
    <property type="match status" value="1"/>
</dbReference>
<evidence type="ECO:0000256" key="3">
    <source>
        <dbReference type="ARBA" id="ARBA00022692"/>
    </source>
</evidence>
<dbReference type="InterPro" id="IPR020846">
    <property type="entry name" value="MFS_dom"/>
</dbReference>
<dbReference type="PROSITE" id="PS50850">
    <property type="entry name" value="MFS"/>
    <property type="match status" value="1"/>
</dbReference>
<evidence type="ECO:0000256" key="7">
    <source>
        <dbReference type="SAM" id="Phobius"/>
    </source>
</evidence>
<sequence length="542" mass="58570">MAQVTDVLVDEGSSWRTMPHKDQLLVLCLSRLSEPITRTSFSTYIYYQLQSLDPSLSSAEIVRQATWMQTALTAMVALVSLPTSRVADSPRVGRKGVLLMSMAVLGTSTLCFGFIRSFAQAMVLRIIEGTFSGGTLVTRTMIPEIVPGKKHRVKAFLLLPLAFNIGALAGPPVAGLLVAYAQTHAESNDFLGRWTYAPPMLMASGIIYMAFLAVFFLLEETLPALRNQPDIGIRIKKAVIRLWQRYRSTKFGYEPAHTRDYEDSQDVDPLLSPAADDEAQRGERKPTPAPTGGTLPLRKALTANVLLATSCQAMLDGLTAGYNTLWPLFLSDPPMSAVLERGEENASSPLRFSGGAGLQPYQIALTLTILAVTALPLQIWVYPRVSYKLKPVGTLRCFLWCPALAFALSPLIAVTAKFPLLMWLVIAVVQLLMVLTSAMVVPSATLMTNNSAPSPAALAATHGLALTLSAVARTIGPFAVGYVYAASQASRNGGLAWWLMAGTATCICIISWFIKDGTEQDTPATQVREEAVTPCASTKPVA</sequence>
<accession>A0AAD9YS74</accession>
<feature type="transmembrane region" description="Helical" evidence="7">
    <location>
        <begin position="420"/>
        <end position="441"/>
    </location>
</feature>
<organism evidence="9 10">
    <name type="scientific">Colletotrichum kahawae</name>
    <name type="common">Coffee berry disease fungus</name>
    <dbReference type="NCBI Taxonomy" id="34407"/>
    <lineage>
        <taxon>Eukaryota</taxon>
        <taxon>Fungi</taxon>
        <taxon>Dikarya</taxon>
        <taxon>Ascomycota</taxon>
        <taxon>Pezizomycotina</taxon>
        <taxon>Sordariomycetes</taxon>
        <taxon>Hypocreomycetidae</taxon>
        <taxon>Glomerellales</taxon>
        <taxon>Glomerellaceae</taxon>
        <taxon>Colletotrichum</taxon>
        <taxon>Colletotrichum gloeosporioides species complex</taxon>
    </lineage>
</organism>
<evidence type="ECO:0000259" key="8">
    <source>
        <dbReference type="PROSITE" id="PS50850"/>
    </source>
</evidence>
<proteinExistence type="predicted"/>
<dbReference type="EMBL" id="VYYT01000021">
    <property type="protein sequence ID" value="KAK2777202.1"/>
    <property type="molecule type" value="Genomic_DNA"/>
</dbReference>
<dbReference type="InterPro" id="IPR011701">
    <property type="entry name" value="MFS"/>
</dbReference>
<feature type="region of interest" description="Disordered" evidence="6">
    <location>
        <begin position="257"/>
        <end position="296"/>
    </location>
</feature>
<dbReference type="SUPFAM" id="SSF103473">
    <property type="entry name" value="MFS general substrate transporter"/>
    <property type="match status" value="1"/>
</dbReference>
<feature type="transmembrane region" description="Helical" evidence="7">
    <location>
        <begin position="393"/>
        <end position="413"/>
    </location>
</feature>
<feature type="transmembrane region" description="Helical" evidence="7">
    <location>
        <begin position="155"/>
        <end position="180"/>
    </location>
</feature>
<keyword evidence="2" id="KW-0813">Transport</keyword>
<feature type="transmembrane region" description="Helical" evidence="7">
    <location>
        <begin position="200"/>
        <end position="218"/>
    </location>
</feature>
<keyword evidence="4 7" id="KW-1133">Transmembrane helix</keyword>